<reference evidence="1 2" key="1">
    <citation type="submission" date="2016-11" db="EMBL/GenBank/DDBJ databases">
        <authorList>
            <person name="Jaros S."/>
            <person name="Januszkiewicz K."/>
            <person name="Wedrychowicz H."/>
        </authorList>
    </citation>
    <scope>NUCLEOTIDE SEQUENCE [LARGE SCALE GENOMIC DNA]</scope>
    <source>
        <strain evidence="1 2">DSM 44666</strain>
    </source>
</reference>
<dbReference type="Proteomes" id="UP000184476">
    <property type="component" value="Unassembled WGS sequence"/>
</dbReference>
<accession>A0A1M4XPD1</accession>
<dbReference type="SUPFAM" id="SSF103247">
    <property type="entry name" value="TT1751-like"/>
    <property type="match status" value="1"/>
</dbReference>
<name>A0A1M4XPD1_9BACL</name>
<sequence length="130" mass="15086">MTAYTTQVSGPIEDVVRAFEEESKQSKLALVRKTDMQTKLLERGISLGHFYWILEFIEPDLSKNILLTDLLAGLYLPGRIAIYPHKESELITISLFLPTQSLSNEMNRVSYWLRQWEGKMIELVKRVQAR</sequence>
<keyword evidence="2" id="KW-1185">Reference proteome</keyword>
<dbReference type="OrthoDB" id="9791067at2"/>
<evidence type="ECO:0000313" key="2">
    <source>
        <dbReference type="Proteomes" id="UP000184476"/>
    </source>
</evidence>
<dbReference type="RefSeq" id="WP_073154723.1">
    <property type="nucleotide sequence ID" value="NZ_FQVL01000005.1"/>
</dbReference>
<dbReference type="Gene3D" id="3.30.310.70">
    <property type="entry name" value="TT1751-like domain"/>
    <property type="match status" value="1"/>
</dbReference>
<gene>
    <name evidence="1" type="ORF">SAMN05444392_105104</name>
</gene>
<proteinExistence type="predicted"/>
<dbReference type="AlphaFoldDB" id="A0A1M4XPD1"/>
<protein>
    <submittedName>
        <fullName evidence="1">Uncharacterized conserved protein, DUF302 family</fullName>
    </submittedName>
</protein>
<dbReference type="EMBL" id="FQVL01000005">
    <property type="protein sequence ID" value="SHE95290.1"/>
    <property type="molecule type" value="Genomic_DNA"/>
</dbReference>
<dbReference type="InterPro" id="IPR035923">
    <property type="entry name" value="TT1751-like_sf"/>
</dbReference>
<organism evidence="1 2">
    <name type="scientific">Seinonella peptonophila</name>
    <dbReference type="NCBI Taxonomy" id="112248"/>
    <lineage>
        <taxon>Bacteria</taxon>
        <taxon>Bacillati</taxon>
        <taxon>Bacillota</taxon>
        <taxon>Bacilli</taxon>
        <taxon>Bacillales</taxon>
        <taxon>Thermoactinomycetaceae</taxon>
        <taxon>Seinonella</taxon>
    </lineage>
</organism>
<dbReference type="STRING" id="112248.SAMN05444392_105104"/>
<evidence type="ECO:0000313" key="1">
    <source>
        <dbReference type="EMBL" id="SHE95290.1"/>
    </source>
</evidence>